<evidence type="ECO:0000313" key="2">
    <source>
        <dbReference type="EMBL" id="WXK48969.1"/>
    </source>
</evidence>
<evidence type="ECO:0000256" key="1">
    <source>
        <dbReference type="SAM" id="SignalP"/>
    </source>
</evidence>
<dbReference type="Proteomes" id="UP001447857">
    <property type="component" value="Chromosome"/>
</dbReference>
<evidence type="ECO:0000313" key="3">
    <source>
        <dbReference type="Proteomes" id="UP001447857"/>
    </source>
</evidence>
<dbReference type="EMBL" id="CP147988">
    <property type="protein sequence ID" value="WXK48969.1"/>
    <property type="molecule type" value="Genomic_DNA"/>
</dbReference>
<dbReference type="InterPro" id="IPR045391">
    <property type="entry name" value="DUF6520"/>
</dbReference>
<protein>
    <submittedName>
        <fullName evidence="2">DUF6520 family protein</fullName>
    </submittedName>
</protein>
<feature type="signal peptide" evidence="1">
    <location>
        <begin position="1"/>
        <end position="24"/>
    </location>
</feature>
<name>A0ABZ2Q3R7_9FLAO</name>
<dbReference type="RefSeq" id="WP_338839654.1">
    <property type="nucleotide sequence ID" value="NZ_CP147988.1"/>
</dbReference>
<keyword evidence="3" id="KW-1185">Reference proteome</keyword>
<gene>
    <name evidence="2" type="ORF">V6624_18270</name>
</gene>
<reference evidence="2 3" key="1">
    <citation type="submission" date="2024-02" db="EMBL/GenBank/DDBJ databases">
        <title>complete genome of Flavobacterium ginsenosidimutans Str. YTB16.</title>
        <authorList>
            <person name="Wang Q."/>
        </authorList>
    </citation>
    <scope>NUCLEOTIDE SEQUENCE [LARGE SCALE GENOMIC DNA]</scope>
    <source>
        <strain evidence="2 3">YTB16</strain>
    </source>
</reference>
<dbReference type="Pfam" id="PF20130">
    <property type="entry name" value="DUF6520"/>
    <property type="match status" value="1"/>
</dbReference>
<feature type="chain" id="PRO_5045506719" evidence="1">
    <location>
        <begin position="25"/>
        <end position="97"/>
    </location>
</feature>
<keyword evidence="1" id="KW-0732">Signal</keyword>
<accession>A0ABZ2Q3R7</accession>
<organism evidence="2 3">
    <name type="scientific">Flavobacterium ginsenosidimutans</name>
    <dbReference type="NCBI Taxonomy" id="687844"/>
    <lineage>
        <taxon>Bacteria</taxon>
        <taxon>Pseudomonadati</taxon>
        <taxon>Bacteroidota</taxon>
        <taxon>Flavobacteriia</taxon>
        <taxon>Flavobacteriales</taxon>
        <taxon>Flavobacteriaceae</taxon>
        <taxon>Flavobacterium</taxon>
    </lineage>
</organism>
<sequence length="97" mass="10384">MKTLVLKNVLPAAIVALAVSGAFATTSMQRAPEKSTVAFKWGYLPNANGTCSTTQVSCSDIQKDQLCRVGDTSGAIAYDRDSQNNCVQPLYRLINGQ</sequence>
<proteinExistence type="predicted"/>